<evidence type="ECO:0000256" key="1">
    <source>
        <dbReference type="SAM" id="SignalP"/>
    </source>
</evidence>
<gene>
    <name evidence="2" type="ORF">DUI87_16725</name>
</gene>
<organism evidence="2 3">
    <name type="scientific">Hirundo rustica rustica</name>
    <dbReference type="NCBI Taxonomy" id="333673"/>
    <lineage>
        <taxon>Eukaryota</taxon>
        <taxon>Metazoa</taxon>
        <taxon>Chordata</taxon>
        <taxon>Craniata</taxon>
        <taxon>Vertebrata</taxon>
        <taxon>Euteleostomi</taxon>
        <taxon>Archelosauria</taxon>
        <taxon>Archosauria</taxon>
        <taxon>Dinosauria</taxon>
        <taxon>Saurischia</taxon>
        <taxon>Theropoda</taxon>
        <taxon>Coelurosauria</taxon>
        <taxon>Aves</taxon>
        <taxon>Neognathae</taxon>
        <taxon>Neoaves</taxon>
        <taxon>Telluraves</taxon>
        <taxon>Australaves</taxon>
        <taxon>Passeriformes</taxon>
        <taxon>Sylvioidea</taxon>
        <taxon>Hirundinidae</taxon>
        <taxon>Hirundo</taxon>
    </lineage>
</organism>
<feature type="signal peptide" evidence="1">
    <location>
        <begin position="1"/>
        <end position="18"/>
    </location>
</feature>
<dbReference type="OrthoDB" id="10037236at2759"/>
<dbReference type="EMBL" id="QRBI01000120">
    <property type="protein sequence ID" value="RMC07268.1"/>
    <property type="molecule type" value="Genomic_DNA"/>
</dbReference>
<evidence type="ECO:0000313" key="3">
    <source>
        <dbReference type="Proteomes" id="UP000269221"/>
    </source>
</evidence>
<proteinExistence type="predicted"/>
<reference evidence="2 3" key="1">
    <citation type="submission" date="2018-07" db="EMBL/GenBank/DDBJ databases">
        <title>A high quality draft genome assembly of the barn swallow (H. rustica rustica).</title>
        <authorList>
            <person name="Formenti G."/>
            <person name="Chiara M."/>
            <person name="Poveda L."/>
            <person name="Francoijs K.-J."/>
            <person name="Bonisoli-Alquati A."/>
            <person name="Canova L."/>
            <person name="Gianfranceschi L."/>
            <person name="Horner D.S."/>
            <person name="Saino N."/>
        </authorList>
    </citation>
    <scope>NUCLEOTIDE SEQUENCE [LARGE SCALE GENOMIC DNA]</scope>
    <source>
        <strain evidence="2">Chelidonia</strain>
        <tissue evidence="2">Blood</tissue>
    </source>
</reference>
<keyword evidence="1" id="KW-0732">Signal</keyword>
<name>A0A3M0K2L4_HIRRU</name>
<keyword evidence="3" id="KW-1185">Reference proteome</keyword>
<dbReference type="AlphaFoldDB" id="A0A3M0K2L4"/>
<evidence type="ECO:0000313" key="2">
    <source>
        <dbReference type="EMBL" id="RMC07268.1"/>
    </source>
</evidence>
<sequence>MAFLWTCSNMYILLRLRALELDAAPQVGSHKTKAQVENHLPQPAGQVASVTILMDLGLPSPELEDYECGNSDFPIVDTEILSDQLYQPNICNCMGHDGIQPRVLKEAMDASTAPLSIIYQSSSKSRDIPADPDLGLLKFTGRV</sequence>
<accession>A0A3M0K2L4</accession>
<dbReference type="Proteomes" id="UP000269221">
    <property type="component" value="Unassembled WGS sequence"/>
</dbReference>
<protein>
    <submittedName>
        <fullName evidence="2">Uncharacterized protein</fullName>
    </submittedName>
</protein>
<comment type="caution">
    <text evidence="2">The sequence shown here is derived from an EMBL/GenBank/DDBJ whole genome shotgun (WGS) entry which is preliminary data.</text>
</comment>
<feature type="chain" id="PRO_5018086201" evidence="1">
    <location>
        <begin position="19"/>
        <end position="143"/>
    </location>
</feature>